<dbReference type="EMBL" id="JBHTHX010000102">
    <property type="protein sequence ID" value="MFD0884012.1"/>
    <property type="molecule type" value="Genomic_DNA"/>
</dbReference>
<protein>
    <submittedName>
        <fullName evidence="1">Uncharacterized protein</fullName>
    </submittedName>
</protein>
<feature type="non-terminal residue" evidence="1">
    <location>
        <position position="122"/>
    </location>
</feature>
<proteinExistence type="predicted"/>
<accession>A0ABW3DLZ0</accession>
<sequence>MTVRLTAEWALWGKQPGTRDGEKVLACSEGKVGGDDFSKIITRYAPGTSTELPQVTLSWFGGDASAHLGLAVQEWSDERDGLGRDIAITRYFCVPYARAAEGPVSFHGLYQAFAGCALPVAG</sequence>
<keyword evidence="2" id="KW-1185">Reference proteome</keyword>
<name>A0ABW3DLZ0_9ACTN</name>
<evidence type="ECO:0000313" key="2">
    <source>
        <dbReference type="Proteomes" id="UP001597024"/>
    </source>
</evidence>
<reference evidence="2" key="1">
    <citation type="journal article" date="2019" name="Int. J. Syst. Evol. Microbiol.">
        <title>The Global Catalogue of Microorganisms (GCM) 10K type strain sequencing project: providing services to taxonomists for standard genome sequencing and annotation.</title>
        <authorList>
            <consortium name="The Broad Institute Genomics Platform"/>
            <consortium name="The Broad Institute Genome Sequencing Center for Infectious Disease"/>
            <person name="Wu L."/>
            <person name="Ma J."/>
        </authorList>
    </citation>
    <scope>NUCLEOTIDE SEQUENCE [LARGE SCALE GENOMIC DNA]</scope>
    <source>
        <strain evidence="2">CCUG 62974</strain>
    </source>
</reference>
<organism evidence="1 2">
    <name type="scientific">Streptosporangium algeriense</name>
    <dbReference type="NCBI Taxonomy" id="1682748"/>
    <lineage>
        <taxon>Bacteria</taxon>
        <taxon>Bacillati</taxon>
        <taxon>Actinomycetota</taxon>
        <taxon>Actinomycetes</taxon>
        <taxon>Streptosporangiales</taxon>
        <taxon>Streptosporangiaceae</taxon>
        <taxon>Streptosporangium</taxon>
    </lineage>
</organism>
<comment type="caution">
    <text evidence="1">The sequence shown here is derived from an EMBL/GenBank/DDBJ whole genome shotgun (WGS) entry which is preliminary data.</text>
</comment>
<gene>
    <name evidence="1" type="ORF">ACFQ08_05515</name>
</gene>
<dbReference type="Proteomes" id="UP001597024">
    <property type="component" value="Unassembled WGS sequence"/>
</dbReference>
<evidence type="ECO:0000313" key="1">
    <source>
        <dbReference type="EMBL" id="MFD0884012.1"/>
    </source>
</evidence>